<gene>
    <name evidence="7" type="ORF">E9228_000402</name>
</gene>
<evidence type="ECO:0000259" key="6">
    <source>
        <dbReference type="PROSITE" id="PS50893"/>
    </source>
</evidence>
<dbReference type="InterPro" id="IPR017871">
    <property type="entry name" value="ABC_transporter-like_CS"/>
</dbReference>
<dbReference type="Proteomes" id="UP001318300">
    <property type="component" value="Unassembled WGS sequence"/>
</dbReference>
<dbReference type="PROSITE" id="PS50893">
    <property type="entry name" value="ABC_TRANSPORTER_2"/>
    <property type="match status" value="1"/>
</dbReference>
<proteinExistence type="inferred from homology"/>
<dbReference type="Gene3D" id="3.40.50.300">
    <property type="entry name" value="P-loop containing nucleotide triphosphate hydrolases"/>
    <property type="match status" value="1"/>
</dbReference>
<dbReference type="SUPFAM" id="SSF52540">
    <property type="entry name" value="P-loop containing nucleoside triphosphate hydrolases"/>
    <property type="match status" value="1"/>
</dbReference>
<evidence type="ECO:0000256" key="4">
    <source>
        <dbReference type="ARBA" id="ARBA00022840"/>
    </source>
</evidence>
<keyword evidence="4 7" id="KW-0067">ATP-binding</keyword>
<evidence type="ECO:0000256" key="1">
    <source>
        <dbReference type="ARBA" id="ARBA00005417"/>
    </source>
</evidence>
<evidence type="ECO:0000256" key="3">
    <source>
        <dbReference type="ARBA" id="ARBA00022741"/>
    </source>
</evidence>
<evidence type="ECO:0000313" key="7">
    <source>
        <dbReference type="EMBL" id="NII39783.1"/>
    </source>
</evidence>
<keyword evidence="2" id="KW-0813">Transport</keyword>
<dbReference type="PANTHER" id="PTHR43776">
    <property type="entry name" value="TRANSPORT ATP-BINDING PROTEIN"/>
    <property type="match status" value="1"/>
</dbReference>
<dbReference type="GO" id="GO:0005524">
    <property type="term" value="F:ATP binding"/>
    <property type="evidence" value="ECO:0007669"/>
    <property type="project" value="UniProtKB-KW"/>
</dbReference>
<organism evidence="7 8">
    <name type="scientific">Curtobacterium salicis</name>
    <dbReference type="NCBI Taxonomy" id="1779862"/>
    <lineage>
        <taxon>Bacteria</taxon>
        <taxon>Bacillati</taxon>
        <taxon>Actinomycetota</taxon>
        <taxon>Actinomycetes</taxon>
        <taxon>Micrococcales</taxon>
        <taxon>Microbacteriaceae</taxon>
        <taxon>Curtobacterium</taxon>
    </lineage>
</organism>
<accession>A0ABX0T2R5</accession>
<feature type="domain" description="ABC transporter" evidence="6">
    <location>
        <begin position="19"/>
        <end position="270"/>
    </location>
</feature>
<dbReference type="InterPro" id="IPR050319">
    <property type="entry name" value="ABC_transp_ATP-bind"/>
</dbReference>
<comment type="caution">
    <text evidence="7">The sequence shown here is derived from an EMBL/GenBank/DDBJ whole genome shotgun (WGS) entry which is preliminary data.</text>
</comment>
<evidence type="ECO:0000313" key="8">
    <source>
        <dbReference type="Proteomes" id="UP001318300"/>
    </source>
</evidence>
<dbReference type="RefSeq" id="WP_166778930.1">
    <property type="nucleotide sequence ID" value="NZ_JAAOYO010000001.1"/>
</dbReference>
<keyword evidence="3" id="KW-0547">Nucleotide-binding</keyword>
<dbReference type="EMBL" id="JAAOYO010000001">
    <property type="protein sequence ID" value="NII39783.1"/>
    <property type="molecule type" value="Genomic_DNA"/>
</dbReference>
<feature type="compositionally biased region" description="Low complexity" evidence="5">
    <location>
        <begin position="400"/>
        <end position="409"/>
    </location>
</feature>
<name>A0ABX0T2R5_9MICO</name>
<keyword evidence="8" id="KW-1185">Reference proteome</keyword>
<dbReference type="SMART" id="SM00382">
    <property type="entry name" value="AAA"/>
    <property type="match status" value="1"/>
</dbReference>
<comment type="similarity">
    <text evidence="1">Belongs to the ABC transporter superfamily.</text>
</comment>
<sequence length="417" mass="44429">MNTSTGTGTGTGTSTAPVLRAEAVTKRYQLPVTVIDRMRRSAPTALTALDGIDLELRRGEVLALVGESGSGKSTLAKILVGSVTATTGTLDADGERVPVHRDKDASRRIQMVFQDPYSSLNPRISVGSMLRELLLLHRIVPRAEVRAESIRILNLVGLEEDALDAYPSQFSGGQRQRIAIARAIAVRPDVLIADEPVSALDVSVQATILELFARLQRELGLSILFVAHNLAVVQHLSQRVAVMYLGRIVEVADTDELFRNPRHPYTRALIDSIPRMGAESVTDRLALQGDPPSPFDIPTGCRFHPRCPYAIDACRTTDPALAPVPLVLGTRPGGTSAVSTSAAGADSADAHVAACIRSAELGDVDPLHEPAIEPDDPALTRPDVLLDPERVVESDLDGVAPAAPAASAAHHQEEPSA</sequence>
<dbReference type="NCBIfam" id="TIGR01727">
    <property type="entry name" value="oligo_HPY"/>
    <property type="match status" value="1"/>
</dbReference>
<dbReference type="InterPro" id="IPR013563">
    <property type="entry name" value="Oligopep_ABC_C"/>
</dbReference>
<dbReference type="InterPro" id="IPR003439">
    <property type="entry name" value="ABC_transporter-like_ATP-bd"/>
</dbReference>
<dbReference type="PROSITE" id="PS00211">
    <property type="entry name" value="ABC_TRANSPORTER_1"/>
    <property type="match status" value="1"/>
</dbReference>
<dbReference type="InterPro" id="IPR027417">
    <property type="entry name" value="P-loop_NTPase"/>
</dbReference>
<feature type="region of interest" description="Disordered" evidence="5">
    <location>
        <begin position="391"/>
        <end position="417"/>
    </location>
</feature>
<dbReference type="Pfam" id="PF00005">
    <property type="entry name" value="ABC_tran"/>
    <property type="match status" value="1"/>
</dbReference>
<reference evidence="7 8" key="1">
    <citation type="submission" date="2020-03" db="EMBL/GenBank/DDBJ databases">
        <title>Above-ground endophytic microbial communities from plants in different locations in the United States.</title>
        <authorList>
            <person name="Frank C."/>
        </authorList>
    </citation>
    <scope>NUCLEOTIDE SEQUENCE [LARGE SCALE GENOMIC DNA]</scope>
    <source>
        <strain evidence="7 8">WW7</strain>
    </source>
</reference>
<evidence type="ECO:0000256" key="5">
    <source>
        <dbReference type="SAM" id="MobiDB-lite"/>
    </source>
</evidence>
<protein>
    <submittedName>
        <fullName evidence="7">Oligopeptide/dipeptide ABC transporter ATP-binding protein</fullName>
    </submittedName>
</protein>
<dbReference type="Pfam" id="PF08352">
    <property type="entry name" value="oligo_HPY"/>
    <property type="match status" value="1"/>
</dbReference>
<dbReference type="CDD" id="cd03257">
    <property type="entry name" value="ABC_NikE_OppD_transporters"/>
    <property type="match status" value="1"/>
</dbReference>
<evidence type="ECO:0000256" key="2">
    <source>
        <dbReference type="ARBA" id="ARBA00022448"/>
    </source>
</evidence>
<dbReference type="PANTHER" id="PTHR43776:SF7">
    <property type="entry name" value="D,D-DIPEPTIDE TRANSPORT ATP-BINDING PROTEIN DDPF-RELATED"/>
    <property type="match status" value="1"/>
</dbReference>
<dbReference type="InterPro" id="IPR003593">
    <property type="entry name" value="AAA+_ATPase"/>
</dbReference>